<keyword evidence="4 5" id="KW-0472">Membrane</keyword>
<proteinExistence type="predicted"/>
<evidence type="ECO:0000256" key="5">
    <source>
        <dbReference type="SAM" id="Phobius"/>
    </source>
</evidence>
<name>A0ABT4UGD3_9BACT</name>
<dbReference type="EMBL" id="JAQGEF010000003">
    <property type="protein sequence ID" value="MDA3613916.1"/>
    <property type="molecule type" value="Genomic_DNA"/>
</dbReference>
<feature type="transmembrane region" description="Helical" evidence="5">
    <location>
        <begin position="101"/>
        <end position="119"/>
    </location>
</feature>
<comment type="caution">
    <text evidence="7">The sequence shown here is derived from an EMBL/GenBank/DDBJ whole genome shotgun (WGS) entry which is preliminary data.</text>
</comment>
<keyword evidence="3 5" id="KW-1133">Transmembrane helix</keyword>
<feature type="domain" description="GtrA/DPMS transmembrane" evidence="6">
    <location>
        <begin position="27"/>
        <end position="154"/>
    </location>
</feature>
<keyword evidence="8" id="KW-1185">Reference proteome</keyword>
<evidence type="ECO:0000313" key="8">
    <source>
        <dbReference type="Proteomes" id="UP001210231"/>
    </source>
</evidence>
<sequence>MLSQFIIKIIDFFYPPFRRLMPIETFRYAACGGGNTLLSLCLFTIFYNFVYDKTFVELPFFTLEPHSASLFTAFIITFPIGFYLARNIVFSTSTLRGRKQLFRYFVTAMLSLVLNWINLKIMVEIWHFYPSVAQVINTVIVVTVSFLSQKYFAFRKQRVN</sequence>
<dbReference type="RefSeq" id="WP_407030246.1">
    <property type="nucleotide sequence ID" value="NZ_JAQGEF010000003.1"/>
</dbReference>
<feature type="transmembrane region" description="Helical" evidence="5">
    <location>
        <begin position="70"/>
        <end position="89"/>
    </location>
</feature>
<evidence type="ECO:0000256" key="2">
    <source>
        <dbReference type="ARBA" id="ARBA00022692"/>
    </source>
</evidence>
<keyword evidence="2 5" id="KW-0812">Transmembrane</keyword>
<gene>
    <name evidence="7" type="ORF">O3P16_03795</name>
</gene>
<evidence type="ECO:0000256" key="1">
    <source>
        <dbReference type="ARBA" id="ARBA00004141"/>
    </source>
</evidence>
<dbReference type="Proteomes" id="UP001210231">
    <property type="component" value="Unassembled WGS sequence"/>
</dbReference>
<dbReference type="Pfam" id="PF04138">
    <property type="entry name" value="GtrA_DPMS_TM"/>
    <property type="match status" value="1"/>
</dbReference>
<feature type="transmembrane region" description="Helical" evidence="5">
    <location>
        <begin position="28"/>
        <end position="50"/>
    </location>
</feature>
<reference evidence="7 8" key="1">
    <citation type="submission" date="2022-12" db="EMBL/GenBank/DDBJ databases">
        <title>Chitinophagaceae gen. sp. nov., a new member of the family Chitinophagaceae, isolated from soil in a chemical factory.</title>
        <authorList>
            <person name="Ke Z."/>
        </authorList>
    </citation>
    <scope>NUCLEOTIDE SEQUENCE [LARGE SCALE GENOMIC DNA]</scope>
    <source>
        <strain evidence="7 8">LY-5</strain>
    </source>
</reference>
<dbReference type="InterPro" id="IPR007267">
    <property type="entry name" value="GtrA_DPMS_TM"/>
</dbReference>
<comment type="subcellular location">
    <subcellularLocation>
        <location evidence="1">Membrane</location>
        <topology evidence="1">Multi-pass membrane protein</topology>
    </subcellularLocation>
</comment>
<protein>
    <submittedName>
        <fullName evidence="7">GtrA family protein</fullName>
    </submittedName>
</protein>
<evidence type="ECO:0000313" key="7">
    <source>
        <dbReference type="EMBL" id="MDA3613916.1"/>
    </source>
</evidence>
<evidence type="ECO:0000256" key="4">
    <source>
        <dbReference type="ARBA" id="ARBA00023136"/>
    </source>
</evidence>
<evidence type="ECO:0000256" key="3">
    <source>
        <dbReference type="ARBA" id="ARBA00022989"/>
    </source>
</evidence>
<feature type="transmembrane region" description="Helical" evidence="5">
    <location>
        <begin position="125"/>
        <end position="148"/>
    </location>
</feature>
<organism evidence="7 8">
    <name type="scientific">Polluticaenibacter yanchengensis</name>
    <dbReference type="NCBI Taxonomy" id="3014562"/>
    <lineage>
        <taxon>Bacteria</taxon>
        <taxon>Pseudomonadati</taxon>
        <taxon>Bacteroidota</taxon>
        <taxon>Chitinophagia</taxon>
        <taxon>Chitinophagales</taxon>
        <taxon>Chitinophagaceae</taxon>
        <taxon>Polluticaenibacter</taxon>
    </lineage>
</organism>
<accession>A0ABT4UGD3</accession>
<evidence type="ECO:0000259" key="6">
    <source>
        <dbReference type="Pfam" id="PF04138"/>
    </source>
</evidence>